<evidence type="ECO:0000256" key="3">
    <source>
        <dbReference type="ARBA" id="ARBA00022448"/>
    </source>
</evidence>
<evidence type="ECO:0000256" key="6">
    <source>
        <dbReference type="ARBA" id="ARBA00023136"/>
    </source>
</evidence>
<evidence type="ECO:0000313" key="8">
    <source>
        <dbReference type="EMBL" id="VEA72756.1"/>
    </source>
</evidence>
<keyword evidence="3" id="KW-0813">Transport</keyword>
<evidence type="ECO:0000256" key="2">
    <source>
        <dbReference type="ARBA" id="ARBA00007613"/>
    </source>
</evidence>
<dbReference type="InterPro" id="IPR051906">
    <property type="entry name" value="TolC-like"/>
</dbReference>
<accession>A0A447QRW2</accession>
<reference evidence="8 9" key="1">
    <citation type="submission" date="2018-12" db="EMBL/GenBank/DDBJ databases">
        <authorList>
            <consortium name="Pathogen Informatics"/>
        </authorList>
    </citation>
    <scope>NUCLEOTIDE SEQUENCE [LARGE SCALE GENOMIC DNA]</scope>
    <source>
        <strain evidence="8 9">NCTC9419</strain>
    </source>
</reference>
<comment type="similarity">
    <text evidence="2">Belongs to the outer membrane factor (OMF) (TC 1.B.17) family.</text>
</comment>
<keyword evidence="4" id="KW-1134">Transmembrane beta strand</keyword>
<proteinExistence type="inferred from homology"/>
<protein>
    <submittedName>
        <fullName evidence="8">Outer membrane protein tolC</fullName>
    </submittedName>
</protein>
<evidence type="ECO:0000313" key="9">
    <source>
        <dbReference type="Proteomes" id="UP000271603"/>
    </source>
</evidence>
<dbReference type="AlphaFoldDB" id="A0A447QRW2"/>
<dbReference type="Pfam" id="PF02321">
    <property type="entry name" value="OEP"/>
    <property type="match status" value="1"/>
</dbReference>
<keyword evidence="5" id="KW-0812">Transmembrane</keyword>
<keyword evidence="6" id="KW-0472">Membrane</keyword>
<organism evidence="8 9">
    <name type="scientific">Serratia rubidaea</name>
    <name type="common">Serratia marinorubra</name>
    <dbReference type="NCBI Taxonomy" id="61652"/>
    <lineage>
        <taxon>Bacteria</taxon>
        <taxon>Pseudomonadati</taxon>
        <taxon>Pseudomonadota</taxon>
        <taxon>Gammaproteobacteria</taxon>
        <taxon>Enterobacterales</taxon>
        <taxon>Yersiniaceae</taxon>
        <taxon>Serratia</taxon>
    </lineage>
</organism>
<dbReference type="GO" id="GO:0009279">
    <property type="term" value="C:cell outer membrane"/>
    <property type="evidence" value="ECO:0007669"/>
    <property type="project" value="UniProtKB-SubCell"/>
</dbReference>
<dbReference type="InterPro" id="IPR003423">
    <property type="entry name" value="OMP_efflux"/>
</dbReference>
<name>A0A447QRW2_SERRU</name>
<evidence type="ECO:0000256" key="1">
    <source>
        <dbReference type="ARBA" id="ARBA00004442"/>
    </source>
</evidence>
<dbReference type="GO" id="GO:0015288">
    <property type="term" value="F:porin activity"/>
    <property type="evidence" value="ECO:0007669"/>
    <property type="project" value="TreeGrafter"/>
</dbReference>
<sequence length="76" mass="8587">MKSATTQVEATRKSVLAGQRVNVDVLNAEQQLYSAQRDLASAKYTYIKSWISLLSDSGTFDEKDIKRIAQYFTYSS</sequence>
<dbReference type="PANTHER" id="PTHR30026">
    <property type="entry name" value="OUTER MEMBRANE PROTEIN TOLC"/>
    <property type="match status" value="1"/>
</dbReference>
<comment type="subcellular location">
    <subcellularLocation>
        <location evidence="1">Cell outer membrane</location>
    </subcellularLocation>
</comment>
<evidence type="ECO:0000256" key="7">
    <source>
        <dbReference type="ARBA" id="ARBA00023237"/>
    </source>
</evidence>
<dbReference type="GO" id="GO:1990281">
    <property type="term" value="C:efflux pump complex"/>
    <property type="evidence" value="ECO:0007669"/>
    <property type="project" value="TreeGrafter"/>
</dbReference>
<dbReference type="EMBL" id="LR134155">
    <property type="protein sequence ID" value="VEA72756.1"/>
    <property type="molecule type" value="Genomic_DNA"/>
</dbReference>
<gene>
    <name evidence="8" type="primary">tolC_3</name>
    <name evidence="8" type="ORF">NCTC9419_04371</name>
</gene>
<dbReference type="Gene3D" id="1.20.1600.10">
    <property type="entry name" value="Outer membrane efflux proteins (OEP)"/>
    <property type="match status" value="1"/>
</dbReference>
<dbReference type="Proteomes" id="UP000271603">
    <property type="component" value="Chromosome"/>
</dbReference>
<keyword evidence="7" id="KW-0998">Cell outer membrane</keyword>
<dbReference type="PANTHER" id="PTHR30026:SF20">
    <property type="entry name" value="OUTER MEMBRANE PROTEIN TOLC"/>
    <property type="match status" value="1"/>
</dbReference>
<evidence type="ECO:0000256" key="5">
    <source>
        <dbReference type="ARBA" id="ARBA00022692"/>
    </source>
</evidence>
<dbReference type="SUPFAM" id="SSF56954">
    <property type="entry name" value="Outer membrane efflux proteins (OEP)"/>
    <property type="match status" value="1"/>
</dbReference>
<evidence type="ECO:0000256" key="4">
    <source>
        <dbReference type="ARBA" id="ARBA00022452"/>
    </source>
</evidence>
<dbReference type="GO" id="GO:0015562">
    <property type="term" value="F:efflux transmembrane transporter activity"/>
    <property type="evidence" value="ECO:0007669"/>
    <property type="project" value="InterPro"/>
</dbReference>